<reference evidence="3 4" key="2">
    <citation type="journal article" date="2016" name="Genome Announc.">
        <title>Complete Genome Sequence of a Giant Sea Perch Iridovirus in Kaohsiung, Taiwan.</title>
        <authorList>
            <person name="Wen C.M."/>
            <person name="Hong J.R."/>
        </authorList>
    </citation>
    <scope>NUCLEOTIDE SEQUENCE [LARGE SCALE GENOMIC DNA]</scope>
    <source>
        <strain evidence="3">GSIV-K1</strain>
    </source>
</reference>
<keyword evidence="2" id="KW-0812">Transmembrane</keyword>
<dbReference type="Proteomes" id="UP000160611">
    <property type="component" value="Segment"/>
</dbReference>
<organism evidence="3 4">
    <name type="scientific">Giant seaperch iridovirus</name>
    <name type="common">GSIV</name>
    <dbReference type="NCBI Taxonomy" id="176655"/>
    <lineage>
        <taxon>Viruses</taxon>
        <taxon>Varidnaviria</taxon>
        <taxon>Bamfordvirae</taxon>
        <taxon>Nucleocytoviricota</taxon>
        <taxon>Megaviricetes</taxon>
        <taxon>Pimascovirales</taxon>
        <taxon>Pimascovirales incertae sedis</taxon>
        <taxon>Iridoviridae</taxon>
        <taxon>Alphairidovirinae</taxon>
        <taxon>Megalocytivirus</taxon>
        <taxon>Megalocytivirus pagrus1</taxon>
        <taxon>Infectious spleen and kidney necrosis virus</taxon>
    </lineage>
</organism>
<protein>
    <submittedName>
        <fullName evidence="3">ORF099L</fullName>
    </submittedName>
</protein>
<evidence type="ECO:0000256" key="1">
    <source>
        <dbReference type="SAM" id="MobiDB-lite"/>
    </source>
</evidence>
<feature type="compositionally biased region" description="Basic and acidic residues" evidence="1">
    <location>
        <begin position="295"/>
        <end position="335"/>
    </location>
</feature>
<evidence type="ECO:0000313" key="4">
    <source>
        <dbReference type="Proteomes" id="UP000160611"/>
    </source>
</evidence>
<keyword evidence="2" id="KW-1133">Transmembrane helix</keyword>
<name>A0A140GBF4_GSIV</name>
<evidence type="ECO:0000313" key="3">
    <source>
        <dbReference type="EMBL" id="AMM72793.1"/>
    </source>
</evidence>
<proteinExistence type="predicted"/>
<accession>A0A140GBF4</accession>
<feature type="region of interest" description="Disordered" evidence="1">
    <location>
        <begin position="295"/>
        <end position="340"/>
    </location>
</feature>
<evidence type="ECO:0000256" key="2">
    <source>
        <dbReference type="SAM" id="Phobius"/>
    </source>
</evidence>
<dbReference type="EMBL" id="KT804738">
    <property type="protein sequence ID" value="AMM72793.1"/>
    <property type="molecule type" value="Genomic_DNA"/>
</dbReference>
<keyword evidence="2" id="KW-0472">Membrane</keyword>
<sequence length="361" mass="39347">MSAIKANDTSIACVFIFSYRMAQKQDNKMTTVSLYRTQVDRSGAKVPSEAPCACFQCSAFSRRVECPMNNGVRDWELDQVSCCGGLCTAQPTCMHASTKDGDIGMSTGGKNPVTGAAFYGRAPQLAVTYDLKYVDTVNQLRRVHAMYGQRGDNSTGLLAMASQFCSVPVKNGDGSIVSRINDPNSDDWCSKWYHGLSPSDSDAFIQRYCTRNPTSKDCACAMRSRDPLYDKVKAMKVFNDGCWYSPCADSVGQLLPNAVRNPTCPSNVCQVAYQIIDTGSVTIEDVKNIINCNFDDYKPKPDPPKPDPPKPDPPKPDPPKPDPPKPDPPKPDPPKPDQPISTKVMVALVILAIVLVIAAFA</sequence>
<feature type="transmembrane region" description="Helical" evidence="2">
    <location>
        <begin position="340"/>
        <end position="360"/>
    </location>
</feature>
<reference evidence="3 4" key="1">
    <citation type="journal article" date="2016" name="Apoptosis">
        <title>GSIV serine/threonine kinase can induce apoptotic cell death via p53 and pro-apoptotic gene Bax upregulation in fish cells.</title>
        <authorList>
            <person name="Reshi L."/>
            <person name="Wu H.C."/>
            <person name="Wu J.L."/>
            <person name="Wang H.V."/>
            <person name="Hong J.R."/>
        </authorList>
    </citation>
    <scope>NUCLEOTIDE SEQUENCE [LARGE SCALE GENOMIC DNA]</scope>
    <source>
        <strain evidence="3">GSIV-K1</strain>
    </source>
</reference>